<name>A0A099KZE0_COLPS</name>
<evidence type="ECO:0000256" key="1">
    <source>
        <dbReference type="ARBA" id="ARBA00022737"/>
    </source>
</evidence>
<dbReference type="Pfam" id="PF09471">
    <property type="entry name" value="Peptidase_M64"/>
    <property type="match status" value="1"/>
</dbReference>
<dbReference type="AlphaFoldDB" id="A0A099KZE0"/>
<dbReference type="PROSITE" id="PS50853">
    <property type="entry name" value="FN3"/>
    <property type="match status" value="4"/>
</dbReference>
<feature type="compositionally biased region" description="Polar residues" evidence="2">
    <location>
        <begin position="52"/>
        <end position="73"/>
    </location>
</feature>
<evidence type="ECO:0000256" key="2">
    <source>
        <dbReference type="SAM" id="MobiDB-lite"/>
    </source>
</evidence>
<dbReference type="Proteomes" id="UP000029868">
    <property type="component" value="Unassembled WGS sequence"/>
</dbReference>
<evidence type="ECO:0000259" key="4">
    <source>
        <dbReference type="PROSITE" id="PS50853"/>
    </source>
</evidence>
<feature type="chain" id="PRO_5001949395" evidence="3">
    <location>
        <begin position="25"/>
        <end position="902"/>
    </location>
</feature>
<dbReference type="InterPro" id="IPR050964">
    <property type="entry name" value="Striated_Muscle_Regulatory"/>
</dbReference>
<dbReference type="PANTHER" id="PTHR13817">
    <property type="entry name" value="TITIN"/>
    <property type="match status" value="1"/>
</dbReference>
<feature type="region of interest" description="Disordered" evidence="2">
    <location>
        <begin position="44"/>
        <end position="73"/>
    </location>
</feature>
<dbReference type="InterPro" id="IPR013783">
    <property type="entry name" value="Ig-like_fold"/>
</dbReference>
<evidence type="ECO:0000313" key="6">
    <source>
        <dbReference type="Proteomes" id="UP000029868"/>
    </source>
</evidence>
<feature type="domain" description="Fibronectin type-III" evidence="4">
    <location>
        <begin position="544"/>
        <end position="630"/>
    </location>
</feature>
<dbReference type="PANTHER" id="PTHR13817:SF73">
    <property type="entry name" value="FIBRONECTIN TYPE-III DOMAIN-CONTAINING PROTEIN"/>
    <property type="match status" value="1"/>
</dbReference>
<dbReference type="RefSeq" id="WP_052093569.1">
    <property type="nucleotide sequence ID" value="NZ_JQEC01000015.1"/>
</dbReference>
<protein>
    <submittedName>
        <fullName evidence="5">Peptidase M64, IgA</fullName>
    </submittedName>
</protein>
<dbReference type="CDD" id="cd00063">
    <property type="entry name" value="FN3"/>
    <property type="match status" value="3"/>
</dbReference>
<feature type="signal peptide" evidence="3">
    <location>
        <begin position="1"/>
        <end position="24"/>
    </location>
</feature>
<evidence type="ECO:0000313" key="5">
    <source>
        <dbReference type="EMBL" id="KGJ95202.1"/>
    </source>
</evidence>
<organism evidence="5 6">
    <name type="scientific">Colwellia psychrerythraea</name>
    <name type="common">Vibrio psychroerythus</name>
    <dbReference type="NCBI Taxonomy" id="28229"/>
    <lineage>
        <taxon>Bacteria</taxon>
        <taxon>Pseudomonadati</taxon>
        <taxon>Pseudomonadota</taxon>
        <taxon>Gammaproteobacteria</taxon>
        <taxon>Alteromonadales</taxon>
        <taxon>Colwelliaceae</taxon>
        <taxon>Colwellia</taxon>
    </lineage>
</organism>
<feature type="domain" description="Fibronectin type-III" evidence="4">
    <location>
        <begin position="635"/>
        <end position="720"/>
    </location>
</feature>
<dbReference type="InterPro" id="IPR019026">
    <property type="entry name" value="Peptidase_M64_IgA"/>
</dbReference>
<comment type="caution">
    <text evidence="5">The sequence shown here is derived from an EMBL/GenBank/DDBJ whole genome shotgun (WGS) entry which is preliminary data.</text>
</comment>
<dbReference type="InterPro" id="IPR036116">
    <property type="entry name" value="FN3_sf"/>
</dbReference>
<keyword evidence="3" id="KW-0732">Signal</keyword>
<dbReference type="Gene3D" id="3.40.390.10">
    <property type="entry name" value="Collagenase (Catalytic Domain)"/>
    <property type="match status" value="1"/>
</dbReference>
<dbReference type="InterPro" id="IPR003961">
    <property type="entry name" value="FN3_dom"/>
</dbReference>
<accession>A0A099KZE0</accession>
<reference evidence="5 6" key="1">
    <citation type="submission" date="2014-08" db="EMBL/GenBank/DDBJ databases">
        <title>Genomic and Phenotypic Diversity of Colwellia psychrerythraea strains from Disparate Marine Basins.</title>
        <authorList>
            <person name="Techtmann S.M."/>
            <person name="Stelling S.C."/>
            <person name="Utturkar S.M."/>
            <person name="Alshibli N."/>
            <person name="Harris A."/>
            <person name="Brown S.D."/>
            <person name="Hazen T.C."/>
        </authorList>
    </citation>
    <scope>NUCLEOTIDE SEQUENCE [LARGE SCALE GENOMIC DNA]</scope>
    <source>
        <strain evidence="5 6">GAB14E</strain>
    </source>
</reference>
<dbReference type="GO" id="GO:0008237">
    <property type="term" value="F:metallopeptidase activity"/>
    <property type="evidence" value="ECO:0007669"/>
    <property type="project" value="InterPro"/>
</dbReference>
<dbReference type="SMART" id="SM00060">
    <property type="entry name" value="FN3"/>
    <property type="match status" value="4"/>
</dbReference>
<dbReference type="Gene3D" id="2.60.40.10">
    <property type="entry name" value="Immunoglobulins"/>
    <property type="match status" value="4"/>
</dbReference>
<feature type="domain" description="Fibronectin type-III" evidence="4">
    <location>
        <begin position="822"/>
        <end position="902"/>
    </location>
</feature>
<sequence>MVLIQKVAKVLLTLSCCIATYADAGSRQINLTLHSFTQVKVNGENVTDKTDNQTSAMASRASQTSQSMQPSLTLNRVSKSPITKSKAKVNLQDLVAVALDEQGNELSRQIIKNPLFFRAEVFDEGTGAMTFSKDIKRPSAVLNLILPDDNKLHSVKIYQPKQQNQQLVLQQVDEITLEQPQAQAAMSDTLNSKALSQNSASSNVIKVLDNGDSTNRVDLVFLSEGYTNSQLAQFSTDVNNIISGYFNVPPYKEYKNLYNVWRVEVASNQTGAGTGGRPIDTRFGANFGCYGIDRLLCVDEGRVTSYINSIMPSHQADQVVVVVNTTTYGGAGGTVATMSLAPAAIDLALHEVGHSFGHLGDEYTNGTCITSEPFEPNVTTSAYGSKWSHWLSASNVDAYQGARYCTSGMYRPTYDSMMNHLGVPFYQVNEEALVLRTYDFVSPIDSVSPATNVVEMLAGQQQSFNVNTVQPIPDTMQVSWYLDQVFKASGKQLTINADELGNGTYTLVAKVKDTTSKVIKDSYQNTEASFSWSIKTNGSCSNTIPTELVASNVTSNNFLLSWAATANATSYMIEVNEGSSWLTKATVTQNSANLSGFNVGSTVQVRVSAISTCGSSEPSTSLIVSLTNDMEIPAVPSNLSVSAVTHNSMILSWGSSAQATSYTVERWLDSDGWVNVGNTNTAAIAVNGLSNKDQWLHVKANNTLGSSTFSDYLHVELADIATCSAISDPEKPTASNISASGFTLNWSATTGADIYQVQLWQDATSSWQTIQSVSSTSYNISGLTGSTAYARIVAGNACDDEPKASDWLSITLADSCQYAPNVPTGLSFSSLTSSNFTANWQAVADSTSYQVQLWNGQWVDAGTSANTALSVNKLNGGSAEYFHVKASNACGSSEYSAYYTVQ</sequence>
<proteinExistence type="predicted"/>
<dbReference type="SUPFAM" id="SSF49265">
    <property type="entry name" value="Fibronectin type III"/>
    <property type="match status" value="2"/>
</dbReference>
<evidence type="ECO:0000256" key="3">
    <source>
        <dbReference type="SAM" id="SignalP"/>
    </source>
</evidence>
<dbReference type="OrthoDB" id="9143597at2"/>
<dbReference type="Pfam" id="PF00041">
    <property type="entry name" value="fn3"/>
    <property type="match status" value="2"/>
</dbReference>
<dbReference type="EMBL" id="JQEC01000015">
    <property type="protein sequence ID" value="KGJ95202.1"/>
    <property type="molecule type" value="Genomic_DNA"/>
</dbReference>
<gene>
    <name evidence="5" type="ORF">GAB14E_1984</name>
</gene>
<dbReference type="InterPro" id="IPR024079">
    <property type="entry name" value="MetalloPept_cat_dom_sf"/>
</dbReference>
<feature type="domain" description="Fibronectin type-III" evidence="4">
    <location>
        <begin position="728"/>
        <end position="815"/>
    </location>
</feature>
<dbReference type="PATRIC" id="fig|28229.3.peg.1591"/>
<keyword evidence="1" id="KW-0677">Repeat</keyword>